<protein>
    <submittedName>
        <fullName evidence="14">M50 family metallopeptidase</fullName>
    </submittedName>
    <submittedName>
        <fullName evidence="15">Stage IV sporulation protein FB</fullName>
    </submittedName>
</protein>
<dbReference type="CDD" id="cd06161">
    <property type="entry name" value="S2P-M50_SpoIVFB"/>
    <property type="match status" value="1"/>
</dbReference>
<dbReference type="Pfam" id="PF02163">
    <property type="entry name" value="Peptidase_M50"/>
    <property type="match status" value="2"/>
</dbReference>
<dbReference type="GeneID" id="92860482"/>
<evidence type="ECO:0000256" key="4">
    <source>
        <dbReference type="ARBA" id="ARBA00022670"/>
    </source>
</evidence>
<evidence type="ECO:0000313" key="16">
    <source>
        <dbReference type="Proteomes" id="UP000435910"/>
    </source>
</evidence>
<dbReference type="PANTHER" id="PTHR39188">
    <property type="entry name" value="MEMBRANE-ASSOCIATED ZINC METALLOPROTEASE M50B"/>
    <property type="match status" value="1"/>
</dbReference>
<keyword evidence="6" id="KW-0479">Metal-binding</keyword>
<keyword evidence="7" id="KW-0378">Hydrolase</keyword>
<dbReference type="InterPro" id="IPR008915">
    <property type="entry name" value="Peptidase_M50"/>
</dbReference>
<organism evidence="15 16">
    <name type="scientific">Bacillus licheniformis</name>
    <dbReference type="NCBI Taxonomy" id="1402"/>
    <lineage>
        <taxon>Bacteria</taxon>
        <taxon>Bacillati</taxon>
        <taxon>Bacillota</taxon>
        <taxon>Bacilli</taxon>
        <taxon>Bacillales</taxon>
        <taxon>Bacillaceae</taxon>
        <taxon>Bacillus</taxon>
    </lineage>
</organism>
<gene>
    <name evidence="15" type="ORF">CHCC16736_1239</name>
    <name evidence="14" type="ORF">I6G80_11055</name>
</gene>
<sequence length="288" mass="33188">MSKWTELFTKLHIHPLLWLVMAIGIMTGHIKALFCLMIIILIHELGHAAAAVYFSWRIKGIFLLPFGGTLEVDEHGNRPLKEELAVIAAGPVQHIWLQFAAWLLAVNSLISPHIFETFTFYNLTILLINLFPIWPLDGGKLLFLLFSKHLPYQKAQRMMLAVSCFCCAVLIAATLLVSPSQLSAWVLLVFLAASLYQEYRNRHYAHIRFLLERYYGNEREVRRLAPITVCAEQQIYEVMLMFKRGCKHPIIIEKDGQKLSQLDENEVLHAYFTDKRTTSSMEDLLLVY</sequence>
<dbReference type="Proteomes" id="UP000595038">
    <property type="component" value="Chromosome"/>
</dbReference>
<evidence type="ECO:0000313" key="17">
    <source>
        <dbReference type="Proteomes" id="UP000595038"/>
    </source>
</evidence>
<comment type="subcellular location">
    <subcellularLocation>
        <location evidence="2">Membrane</location>
        <topology evidence="2">Multi-pass membrane protein</topology>
    </subcellularLocation>
</comment>
<evidence type="ECO:0000256" key="1">
    <source>
        <dbReference type="ARBA" id="ARBA00001947"/>
    </source>
</evidence>
<feature type="transmembrane region" description="Helical" evidence="12">
    <location>
        <begin position="16"/>
        <end position="42"/>
    </location>
</feature>
<evidence type="ECO:0000256" key="6">
    <source>
        <dbReference type="ARBA" id="ARBA00022723"/>
    </source>
</evidence>
<keyword evidence="5 12" id="KW-0812">Transmembrane</keyword>
<evidence type="ECO:0000256" key="5">
    <source>
        <dbReference type="ARBA" id="ARBA00022692"/>
    </source>
</evidence>
<keyword evidence="10" id="KW-0482">Metalloprotease</keyword>
<reference evidence="15 16" key="1">
    <citation type="submission" date="2019-06" db="EMBL/GenBank/DDBJ databases">
        <title>Genome sequence analysis of &gt;100 Bacillus licheniformis strains suggests intrinsic resistance to this species.</title>
        <authorList>
            <person name="Wels M."/>
            <person name="Siezen R.J."/>
            <person name="Johansen E."/>
            <person name="Stuer-Lauridsen B."/>
            <person name="Bjerre K."/>
            <person name="Nielsen B.K.K."/>
        </authorList>
    </citation>
    <scope>NUCLEOTIDE SEQUENCE [LARGE SCALE GENOMIC DNA]</scope>
    <source>
        <strain evidence="15 16">BAC-16736</strain>
    </source>
</reference>
<evidence type="ECO:0000256" key="9">
    <source>
        <dbReference type="ARBA" id="ARBA00022989"/>
    </source>
</evidence>
<keyword evidence="9 12" id="KW-1133">Transmembrane helix</keyword>
<evidence type="ECO:0000256" key="2">
    <source>
        <dbReference type="ARBA" id="ARBA00004141"/>
    </source>
</evidence>
<dbReference type="GO" id="GO:0008237">
    <property type="term" value="F:metallopeptidase activity"/>
    <property type="evidence" value="ECO:0007669"/>
    <property type="project" value="UniProtKB-KW"/>
</dbReference>
<comment type="similarity">
    <text evidence="3">Belongs to the peptidase M50B family.</text>
</comment>
<evidence type="ECO:0000256" key="8">
    <source>
        <dbReference type="ARBA" id="ARBA00022833"/>
    </source>
</evidence>
<feature type="transmembrane region" description="Helical" evidence="12">
    <location>
        <begin position="158"/>
        <end position="176"/>
    </location>
</feature>
<dbReference type="EMBL" id="NILC01000028">
    <property type="protein sequence ID" value="TWL23531.1"/>
    <property type="molecule type" value="Genomic_DNA"/>
</dbReference>
<dbReference type="OMA" id="EHGNRPF"/>
<feature type="transmembrane region" description="Helical" evidence="12">
    <location>
        <begin position="182"/>
        <end position="199"/>
    </location>
</feature>
<dbReference type="GO" id="GO:0006508">
    <property type="term" value="P:proteolysis"/>
    <property type="evidence" value="ECO:0007669"/>
    <property type="project" value="UniProtKB-KW"/>
</dbReference>
<dbReference type="GO" id="GO:0016020">
    <property type="term" value="C:membrane"/>
    <property type="evidence" value="ECO:0007669"/>
    <property type="project" value="UniProtKB-SubCell"/>
</dbReference>
<dbReference type="RefSeq" id="WP_003184028.1">
    <property type="nucleotide sequence ID" value="NZ_BEXU01000012.1"/>
</dbReference>
<feature type="domain" description="Peptidase M50" evidence="13">
    <location>
        <begin position="113"/>
        <end position="169"/>
    </location>
</feature>
<feature type="domain" description="Peptidase M50" evidence="13">
    <location>
        <begin position="32"/>
        <end position="106"/>
    </location>
</feature>
<keyword evidence="8" id="KW-0862">Zinc</keyword>
<keyword evidence="4" id="KW-0645">Protease</keyword>
<evidence type="ECO:0000256" key="10">
    <source>
        <dbReference type="ARBA" id="ARBA00023049"/>
    </source>
</evidence>
<evidence type="ECO:0000313" key="14">
    <source>
        <dbReference type="EMBL" id="QPR74746.1"/>
    </source>
</evidence>
<feature type="transmembrane region" description="Helical" evidence="12">
    <location>
        <begin position="125"/>
        <end position="146"/>
    </location>
</feature>
<keyword evidence="11 12" id="KW-0472">Membrane</keyword>
<evidence type="ECO:0000256" key="12">
    <source>
        <dbReference type="SAM" id="Phobius"/>
    </source>
</evidence>
<proteinExistence type="inferred from homology"/>
<name>A0A1Y0YI49_BACLI</name>
<comment type="cofactor">
    <cofactor evidence="1">
        <name>Zn(2+)</name>
        <dbReference type="ChEBI" id="CHEBI:29105"/>
    </cofactor>
</comment>
<evidence type="ECO:0000256" key="7">
    <source>
        <dbReference type="ARBA" id="ARBA00022801"/>
    </source>
</evidence>
<dbReference type="AlphaFoldDB" id="A0A1Y0YI49"/>
<dbReference type="GO" id="GO:0046872">
    <property type="term" value="F:metal ion binding"/>
    <property type="evidence" value="ECO:0007669"/>
    <property type="project" value="UniProtKB-KW"/>
</dbReference>
<dbReference type="Proteomes" id="UP000435910">
    <property type="component" value="Unassembled WGS sequence"/>
</dbReference>
<reference evidence="14 17" key="2">
    <citation type="submission" date="2020-12" db="EMBL/GenBank/DDBJ databases">
        <title>FDA dAtabase for Regulatory Grade micrObial Sequences (FDA-ARGOS): Supporting development and validation of Infectious Disease Dx tests.</title>
        <authorList>
            <person name="Nelson B."/>
            <person name="Plummer A."/>
            <person name="Tallon L."/>
            <person name="Sadzewicz L."/>
            <person name="Zhao X."/>
            <person name="Boylan J."/>
            <person name="Ott S."/>
            <person name="Bowen H."/>
            <person name="Vavikolanu K."/>
            <person name="Mehta A."/>
            <person name="Aluvathingal J."/>
            <person name="Nadendla S."/>
            <person name="Myers T."/>
            <person name="Yan Y."/>
            <person name="Sichtig H."/>
        </authorList>
    </citation>
    <scope>NUCLEOTIDE SEQUENCE [LARGE SCALE GENOMIC DNA]</scope>
    <source>
        <strain evidence="14 17">FDAARGOS_923</strain>
    </source>
</reference>
<evidence type="ECO:0000313" key="15">
    <source>
        <dbReference type="EMBL" id="TWL23531.1"/>
    </source>
</evidence>
<evidence type="ECO:0000256" key="3">
    <source>
        <dbReference type="ARBA" id="ARBA00007931"/>
    </source>
</evidence>
<evidence type="ECO:0000256" key="11">
    <source>
        <dbReference type="ARBA" id="ARBA00023136"/>
    </source>
</evidence>
<dbReference type="PANTHER" id="PTHR39188:SF3">
    <property type="entry name" value="STAGE IV SPORULATION PROTEIN FB"/>
    <property type="match status" value="1"/>
</dbReference>
<evidence type="ECO:0000259" key="13">
    <source>
        <dbReference type="Pfam" id="PF02163"/>
    </source>
</evidence>
<dbReference type="EMBL" id="CP065647">
    <property type="protein sequence ID" value="QPR74746.1"/>
    <property type="molecule type" value="Genomic_DNA"/>
</dbReference>
<accession>A0A1Y0YI49</accession>